<organism evidence="2 3">
    <name type="scientific">Elysia marginata</name>
    <dbReference type="NCBI Taxonomy" id="1093978"/>
    <lineage>
        <taxon>Eukaryota</taxon>
        <taxon>Metazoa</taxon>
        <taxon>Spiralia</taxon>
        <taxon>Lophotrochozoa</taxon>
        <taxon>Mollusca</taxon>
        <taxon>Gastropoda</taxon>
        <taxon>Heterobranchia</taxon>
        <taxon>Euthyneura</taxon>
        <taxon>Panpulmonata</taxon>
        <taxon>Sacoglossa</taxon>
        <taxon>Placobranchoidea</taxon>
        <taxon>Plakobranchidae</taxon>
        <taxon>Elysia</taxon>
    </lineage>
</organism>
<keyword evidence="3" id="KW-1185">Reference proteome</keyword>
<comment type="caution">
    <text evidence="2">The sequence shown here is derived from an EMBL/GenBank/DDBJ whole genome shotgun (WGS) entry which is preliminary data.</text>
</comment>
<accession>A0AAV4HZ79</accession>
<dbReference type="Proteomes" id="UP000762676">
    <property type="component" value="Unassembled WGS sequence"/>
</dbReference>
<gene>
    <name evidence="2" type="ORF">ElyMa_006456200</name>
</gene>
<name>A0AAV4HZ79_9GAST</name>
<reference evidence="2 3" key="1">
    <citation type="journal article" date="2021" name="Elife">
        <title>Chloroplast acquisition without the gene transfer in kleptoplastic sea slugs, Plakobranchus ocellatus.</title>
        <authorList>
            <person name="Maeda T."/>
            <person name="Takahashi S."/>
            <person name="Yoshida T."/>
            <person name="Shimamura S."/>
            <person name="Takaki Y."/>
            <person name="Nagai Y."/>
            <person name="Toyoda A."/>
            <person name="Suzuki Y."/>
            <person name="Arimoto A."/>
            <person name="Ishii H."/>
            <person name="Satoh N."/>
            <person name="Nishiyama T."/>
            <person name="Hasebe M."/>
            <person name="Maruyama T."/>
            <person name="Minagawa J."/>
            <person name="Obokata J."/>
            <person name="Shigenobu S."/>
        </authorList>
    </citation>
    <scope>NUCLEOTIDE SEQUENCE [LARGE SCALE GENOMIC DNA]</scope>
</reference>
<evidence type="ECO:0000313" key="2">
    <source>
        <dbReference type="EMBL" id="GFS02905.1"/>
    </source>
</evidence>
<feature type="region of interest" description="Disordered" evidence="1">
    <location>
        <begin position="1"/>
        <end position="121"/>
    </location>
</feature>
<dbReference type="EMBL" id="BMAT01012967">
    <property type="protein sequence ID" value="GFS02905.1"/>
    <property type="molecule type" value="Genomic_DNA"/>
</dbReference>
<feature type="compositionally biased region" description="Polar residues" evidence="1">
    <location>
        <begin position="74"/>
        <end position="121"/>
    </location>
</feature>
<sequence>MASVNCQGDKHKGYQWGDIQAACPGSPSPTQPTTQSTRVSSSTWSTVDETQPSSSDQTGTRSPDNTETPDSDGTDTPVTDSTETPVSDGTDTPVSDKTSNETLLPTPFLNDTASSGSGKTEDLNSTLLSDYTPFVVNTTQAKFTWESDSSNHTDGISSTLLSDYTSFVTNTTQTTFTWESTDVGFTNKTSLAASISFDTETSSLGTSPNEIQPTEESTRSLMMVKRCPAKNLTISRTYSLPESDLGFVWNSPETCARGNASYITVECIEVSDGKISWSPSKVNSLCDYSSLNVSSSKQTKELAVLSLISIDKDNVEKVGEDLKTVIADLEPENTTEADVVFIADTLQKVAHVEQELPQTTVQNFLDSVNQVSRLPERLLQDAQNFSDATNRILRTADKLGSLLQLQPNETNKRLVSGGFGLEVWDIDKRSTGDNTVIGIKVTSDDNEEEVAEEQLVTQFSNTSRTYNNTQTAIYLPREILAKYLDREDRPNVRLVMNVYKDTSLYAHSASRNTETGKVNRTLNSRVIAAQVRTST</sequence>
<feature type="compositionally biased region" description="Low complexity" evidence="1">
    <location>
        <begin position="31"/>
        <end position="47"/>
    </location>
</feature>
<feature type="compositionally biased region" description="Polar residues" evidence="1">
    <location>
        <begin position="48"/>
        <end position="66"/>
    </location>
</feature>
<evidence type="ECO:0000256" key="1">
    <source>
        <dbReference type="SAM" id="MobiDB-lite"/>
    </source>
</evidence>
<dbReference type="AlphaFoldDB" id="A0AAV4HZ79"/>
<protein>
    <submittedName>
        <fullName evidence="2">Uncharacterized protein</fullName>
    </submittedName>
</protein>
<evidence type="ECO:0000313" key="3">
    <source>
        <dbReference type="Proteomes" id="UP000762676"/>
    </source>
</evidence>
<proteinExistence type="predicted"/>